<dbReference type="PANTHER" id="PTHR10871">
    <property type="entry name" value="30S RIBOSOMAL PROTEIN S13/40S RIBOSOMAL PROTEIN S18"/>
    <property type="match status" value="1"/>
</dbReference>
<dbReference type="GO" id="GO:0015935">
    <property type="term" value="C:small ribosomal subunit"/>
    <property type="evidence" value="ECO:0007669"/>
    <property type="project" value="TreeGrafter"/>
</dbReference>
<reference evidence="7 8" key="1">
    <citation type="journal article" date="2020" name="Genome Biol. Evol.">
        <title>Comparative Genomics Underlines Multiple Roles of Profftella, an Obligate Symbiont of Psyllids: Providing Toxins, Vitamins, and Carotenoids.</title>
        <authorList>
            <person name="Nakabachi A."/>
            <person name="Piel J."/>
            <person name="Malenovsky I."/>
            <person name="Hirose Y."/>
        </authorList>
    </citation>
    <scope>NUCLEOTIDE SEQUENCE [LARGE SCALE GENOMIC DNA]</scope>
    <source>
        <strain evidence="7 8">Dco</strain>
    </source>
</reference>
<dbReference type="Pfam" id="PF00416">
    <property type="entry name" value="Ribosomal_S13"/>
    <property type="match status" value="1"/>
</dbReference>
<dbReference type="PIRSF" id="PIRSF002134">
    <property type="entry name" value="Ribosomal_S13"/>
    <property type="match status" value="1"/>
</dbReference>
<dbReference type="Gene3D" id="1.10.8.50">
    <property type="match status" value="1"/>
</dbReference>
<dbReference type="InterPro" id="IPR010979">
    <property type="entry name" value="Ribosomal_uS13-like_H2TH"/>
</dbReference>
<dbReference type="GO" id="GO:0019843">
    <property type="term" value="F:rRNA binding"/>
    <property type="evidence" value="ECO:0007669"/>
    <property type="project" value="UniProtKB-UniRule"/>
</dbReference>
<comment type="function">
    <text evidence="5">Located at the top of the head of the 30S subunit, it contacts several helices of the 16S rRNA. In the 70S ribosome it contacts the 23S rRNA (bridge B1a) and protein L5 of the 50S subunit (bridge B1b), connecting the 2 subunits; these bridges are implicated in subunit movement. Contacts the tRNAs in the A and P-sites.</text>
</comment>
<evidence type="ECO:0000256" key="2">
    <source>
        <dbReference type="ARBA" id="ARBA00022980"/>
    </source>
</evidence>
<evidence type="ECO:0000256" key="4">
    <source>
        <dbReference type="ARBA" id="ARBA00035166"/>
    </source>
</evidence>
<evidence type="ECO:0000313" key="8">
    <source>
        <dbReference type="Proteomes" id="UP000595596"/>
    </source>
</evidence>
<evidence type="ECO:0000256" key="5">
    <source>
        <dbReference type="HAMAP-Rule" id="MF_01315"/>
    </source>
</evidence>
<dbReference type="GO" id="GO:0006412">
    <property type="term" value="P:translation"/>
    <property type="evidence" value="ECO:0007669"/>
    <property type="project" value="UniProtKB-UniRule"/>
</dbReference>
<sequence length="118" mass="13922">MNLNICGVNIPKKKNILYGLTKIYGIGLSLSNKICFDLNIDTKKKIINLKEIEINQLVNYIRKLNIENDLKILNKENLRRIISLNNYRSYRHKKKLPCRGQRTKTNAKTRKKMIHEII</sequence>
<dbReference type="PROSITE" id="PS00646">
    <property type="entry name" value="RIBOSOMAL_S13_1"/>
    <property type="match status" value="1"/>
</dbReference>
<evidence type="ECO:0000256" key="3">
    <source>
        <dbReference type="ARBA" id="ARBA00023274"/>
    </source>
</evidence>
<dbReference type="PROSITE" id="PS50159">
    <property type="entry name" value="RIBOSOMAL_S13_2"/>
    <property type="match status" value="1"/>
</dbReference>
<keyword evidence="5" id="KW-0694">RNA-binding</keyword>
<comment type="similarity">
    <text evidence="1 5 6">Belongs to the universal ribosomal protein uS13 family.</text>
</comment>
<keyword evidence="5" id="KW-0820">tRNA-binding</keyword>
<accession>A0A7R6W070</accession>
<dbReference type="Proteomes" id="UP000595596">
    <property type="component" value="Chromosome"/>
</dbReference>
<dbReference type="AlphaFoldDB" id="A0A7R6W070"/>
<dbReference type="EMBL" id="AP023214">
    <property type="protein sequence ID" value="BCG49377.1"/>
    <property type="molecule type" value="Genomic_DNA"/>
</dbReference>
<keyword evidence="2 5" id="KW-0689">Ribosomal protein</keyword>
<keyword evidence="3 5" id="KW-0687">Ribonucleoprotein</keyword>
<dbReference type="GO" id="GO:0000049">
    <property type="term" value="F:tRNA binding"/>
    <property type="evidence" value="ECO:0007669"/>
    <property type="project" value="UniProtKB-UniRule"/>
</dbReference>
<dbReference type="GO" id="GO:0005829">
    <property type="term" value="C:cytosol"/>
    <property type="evidence" value="ECO:0007669"/>
    <property type="project" value="TreeGrafter"/>
</dbReference>
<keyword evidence="5" id="KW-0699">rRNA-binding</keyword>
<evidence type="ECO:0000313" key="7">
    <source>
        <dbReference type="EMBL" id="BCG49377.1"/>
    </source>
</evidence>
<comment type="subunit">
    <text evidence="5">Part of the 30S ribosomal subunit. Forms a loose heterodimer with protein S19. Forms two bridges to the 50S subunit in the 70S ribosome.</text>
</comment>
<dbReference type="HAMAP" id="MF_01315">
    <property type="entry name" value="Ribosomal_uS13"/>
    <property type="match status" value="1"/>
</dbReference>
<dbReference type="SUPFAM" id="SSF46946">
    <property type="entry name" value="S13-like H2TH domain"/>
    <property type="match status" value="1"/>
</dbReference>
<dbReference type="Gene3D" id="4.10.910.10">
    <property type="entry name" value="30s ribosomal protein s13, domain 2"/>
    <property type="match status" value="1"/>
</dbReference>
<organism evidence="7 8">
    <name type="scientific">Candidatus Carsonella ruddii</name>
    <name type="common">Diaphorina cf. continua</name>
    <dbReference type="NCBI Taxonomy" id="2661587"/>
    <lineage>
        <taxon>Bacteria</taxon>
        <taxon>Pseudomonadati</taxon>
        <taxon>Pseudomonadota</taxon>
        <taxon>Gammaproteobacteria</taxon>
        <taxon>Oceanospirillales</taxon>
        <taxon>Halomonadaceae</taxon>
        <taxon>Zymobacter group</taxon>
        <taxon>Candidatus Carsonella</taxon>
    </lineage>
</organism>
<evidence type="ECO:0000256" key="1">
    <source>
        <dbReference type="ARBA" id="ARBA00008080"/>
    </source>
</evidence>
<name>A0A7R6W070_CARRU</name>
<protein>
    <recommendedName>
        <fullName evidence="4 5">Small ribosomal subunit protein uS13</fullName>
    </recommendedName>
</protein>
<dbReference type="FunFam" id="1.10.8.50:FF:000001">
    <property type="entry name" value="30S ribosomal protein S13"/>
    <property type="match status" value="1"/>
</dbReference>
<dbReference type="InterPro" id="IPR018269">
    <property type="entry name" value="Ribosomal_uS13_CS"/>
</dbReference>
<keyword evidence="8" id="KW-1185">Reference proteome</keyword>
<evidence type="ECO:0000256" key="6">
    <source>
        <dbReference type="RuleBase" id="RU003830"/>
    </source>
</evidence>
<dbReference type="PANTHER" id="PTHR10871:SF1">
    <property type="entry name" value="SMALL RIBOSOMAL SUBUNIT PROTEIN US13M"/>
    <property type="match status" value="1"/>
</dbReference>
<dbReference type="KEGG" id="crr:CRDco_1520"/>
<dbReference type="GO" id="GO:0003735">
    <property type="term" value="F:structural constituent of ribosome"/>
    <property type="evidence" value="ECO:0007669"/>
    <property type="project" value="InterPro"/>
</dbReference>
<dbReference type="InterPro" id="IPR027437">
    <property type="entry name" value="Rbsml_uS13_C"/>
</dbReference>
<proteinExistence type="inferred from homology"/>
<dbReference type="RefSeq" id="WP_201329468.1">
    <property type="nucleotide sequence ID" value="NZ_AP023214.1"/>
</dbReference>
<gene>
    <name evidence="5 7" type="primary">rpsM</name>
    <name evidence="7" type="ORF">CRDco_1520</name>
</gene>
<dbReference type="InterPro" id="IPR001892">
    <property type="entry name" value="Ribosomal_uS13"/>
</dbReference>